<proteinExistence type="predicted"/>
<dbReference type="InterPro" id="IPR011009">
    <property type="entry name" value="Kinase-like_dom_sf"/>
</dbReference>
<keyword evidence="4" id="KW-1185">Reference proteome</keyword>
<dbReference type="Pfam" id="PF17667">
    <property type="entry name" value="Pkinase_fungal"/>
    <property type="match status" value="1"/>
</dbReference>
<dbReference type="EMBL" id="AYKW01000056">
    <property type="protein sequence ID" value="PIL24569.1"/>
    <property type="molecule type" value="Genomic_DNA"/>
</dbReference>
<dbReference type="InterPro" id="IPR040976">
    <property type="entry name" value="Pkinase_fungal"/>
</dbReference>
<reference evidence="3 4" key="1">
    <citation type="journal article" date="2015" name="Sci. Rep.">
        <title>Chromosome-level genome map provides insights into diverse defense mechanisms in the medicinal fungus Ganoderma sinense.</title>
        <authorList>
            <person name="Zhu Y."/>
            <person name="Xu J."/>
            <person name="Sun C."/>
            <person name="Zhou S."/>
            <person name="Xu H."/>
            <person name="Nelson D.R."/>
            <person name="Qian J."/>
            <person name="Song J."/>
            <person name="Luo H."/>
            <person name="Xiang L."/>
            <person name="Li Y."/>
            <person name="Xu Z."/>
            <person name="Ji A."/>
            <person name="Wang L."/>
            <person name="Lu S."/>
            <person name="Hayward A."/>
            <person name="Sun W."/>
            <person name="Li X."/>
            <person name="Schwartz D.C."/>
            <person name="Wang Y."/>
            <person name="Chen S."/>
        </authorList>
    </citation>
    <scope>NUCLEOTIDE SEQUENCE [LARGE SCALE GENOMIC DNA]</scope>
    <source>
        <strain evidence="3 4">ZZ0214-1</strain>
    </source>
</reference>
<sequence>MLVVFSSNLPGIVLREIGLPPTEFEDFGELTRIILDVIEAHREAWDEAGVLHRAVSVGNILIDPVTRSGYLIDWDESCLRSEIENGPVEPYRVGTWQFYSALTLSYPRKPYRLSDDVESFVHVFRWLVLRFHSTEIRNLRTFVDAEYESNVRSAISGIRVGGDQKLRSFSTPTSLFKVTRNDSLQGLLEQLAYNCFLHYQLIDMDLMHARYSVPHYTNPQAAQQPKPKPDHAPIPTPPRPSDDDRIKGIIAEIFDLDHDDAWSESPWQAAPPGTDACDVVGFLSDHAGLVNIFKQAVDNNTPRQADQFHLRFCEQD</sequence>
<organism evidence="3 4">
    <name type="scientific">Ganoderma sinense ZZ0214-1</name>
    <dbReference type="NCBI Taxonomy" id="1077348"/>
    <lineage>
        <taxon>Eukaryota</taxon>
        <taxon>Fungi</taxon>
        <taxon>Dikarya</taxon>
        <taxon>Basidiomycota</taxon>
        <taxon>Agaricomycotina</taxon>
        <taxon>Agaricomycetes</taxon>
        <taxon>Polyporales</taxon>
        <taxon>Polyporaceae</taxon>
        <taxon>Ganoderma</taxon>
    </lineage>
</organism>
<dbReference type="PANTHER" id="PTHR38248:SF2">
    <property type="entry name" value="FUNK1 11"/>
    <property type="match status" value="1"/>
</dbReference>
<evidence type="ECO:0000259" key="2">
    <source>
        <dbReference type="Pfam" id="PF17667"/>
    </source>
</evidence>
<accession>A0A2G8RST2</accession>
<dbReference type="SUPFAM" id="SSF56112">
    <property type="entry name" value="Protein kinase-like (PK-like)"/>
    <property type="match status" value="1"/>
</dbReference>
<comment type="caution">
    <text evidence="3">The sequence shown here is derived from an EMBL/GenBank/DDBJ whole genome shotgun (WGS) entry which is preliminary data.</text>
</comment>
<evidence type="ECO:0000313" key="4">
    <source>
        <dbReference type="Proteomes" id="UP000230002"/>
    </source>
</evidence>
<gene>
    <name evidence="3" type="ORF">GSI_12453</name>
</gene>
<dbReference type="STRING" id="1077348.A0A2G8RST2"/>
<evidence type="ECO:0000313" key="3">
    <source>
        <dbReference type="EMBL" id="PIL24569.1"/>
    </source>
</evidence>
<dbReference type="OrthoDB" id="2754125at2759"/>
<feature type="region of interest" description="Disordered" evidence="1">
    <location>
        <begin position="217"/>
        <end position="244"/>
    </location>
</feature>
<feature type="domain" description="Fungal-type protein kinase" evidence="2">
    <location>
        <begin position="12"/>
        <end position="128"/>
    </location>
</feature>
<name>A0A2G8RST2_9APHY</name>
<dbReference type="PANTHER" id="PTHR38248">
    <property type="entry name" value="FUNK1 6"/>
    <property type="match status" value="1"/>
</dbReference>
<dbReference type="AlphaFoldDB" id="A0A2G8RST2"/>
<dbReference type="Proteomes" id="UP000230002">
    <property type="component" value="Unassembled WGS sequence"/>
</dbReference>
<evidence type="ECO:0000256" key="1">
    <source>
        <dbReference type="SAM" id="MobiDB-lite"/>
    </source>
</evidence>
<protein>
    <recommendedName>
        <fullName evidence="2">Fungal-type protein kinase domain-containing protein</fullName>
    </recommendedName>
</protein>